<dbReference type="InterPro" id="IPR036597">
    <property type="entry name" value="Fido-like_dom_sf"/>
</dbReference>
<dbReference type="RefSeq" id="WP_066662747.1">
    <property type="nucleotide sequence ID" value="NZ_CP011402.1"/>
</dbReference>
<dbReference type="KEGG" id="ddt:AAY81_06225"/>
<organism evidence="2 3">
    <name type="scientific">Denitrobacterium detoxificans</name>
    <dbReference type="NCBI Taxonomy" id="79604"/>
    <lineage>
        <taxon>Bacteria</taxon>
        <taxon>Bacillati</taxon>
        <taxon>Actinomycetota</taxon>
        <taxon>Coriobacteriia</taxon>
        <taxon>Eggerthellales</taxon>
        <taxon>Eggerthellaceae</taxon>
        <taxon>Denitrobacterium</taxon>
    </lineage>
</organism>
<evidence type="ECO:0000313" key="2">
    <source>
        <dbReference type="EMBL" id="SEO76973.1"/>
    </source>
</evidence>
<evidence type="ECO:0000313" key="3">
    <source>
        <dbReference type="Proteomes" id="UP000182975"/>
    </source>
</evidence>
<protein>
    <recommendedName>
        <fullName evidence="1">Fido domain-containing protein</fullName>
    </recommendedName>
</protein>
<dbReference type="OrthoDB" id="9813719at2"/>
<reference evidence="3" key="1">
    <citation type="submission" date="2016-10" db="EMBL/GenBank/DDBJ databases">
        <authorList>
            <person name="Varghese N."/>
        </authorList>
    </citation>
    <scope>NUCLEOTIDE SEQUENCE [LARGE SCALE GENOMIC DNA]</scope>
    <source>
        <strain evidence="3">DSM 21843</strain>
    </source>
</reference>
<dbReference type="Proteomes" id="UP000182975">
    <property type="component" value="Unassembled WGS sequence"/>
</dbReference>
<dbReference type="Gene3D" id="1.10.3290.10">
    <property type="entry name" value="Fido-like domain"/>
    <property type="match status" value="1"/>
</dbReference>
<dbReference type="EMBL" id="FOEC01000006">
    <property type="protein sequence ID" value="SEO76973.1"/>
    <property type="molecule type" value="Genomic_DNA"/>
</dbReference>
<dbReference type="PROSITE" id="PS51459">
    <property type="entry name" value="FIDO"/>
    <property type="match status" value="1"/>
</dbReference>
<dbReference type="InterPro" id="IPR036388">
    <property type="entry name" value="WH-like_DNA-bd_sf"/>
</dbReference>
<dbReference type="Gene3D" id="1.10.10.10">
    <property type="entry name" value="Winged helix-like DNA-binding domain superfamily/Winged helix DNA-binding domain"/>
    <property type="match status" value="1"/>
</dbReference>
<evidence type="ECO:0000259" key="1">
    <source>
        <dbReference type="PROSITE" id="PS51459"/>
    </source>
</evidence>
<name>A0A172RYJ9_9ACTN</name>
<dbReference type="InterPro" id="IPR003812">
    <property type="entry name" value="Fido"/>
</dbReference>
<dbReference type="STRING" id="79604.AAY81_06225"/>
<sequence length="319" mass="36250">MDSVTQQPEGIAFSPAILLKLCTIHEHRGAEQLACARNPEALDAYREATMFQSALAATRMEGMTIGDTRLRCLAREEAEPQSPAERFAMGYLYVWGLIEQRYASIRLSPGTIQQLHRDMLWYEKAEDAGEWKDETETPAAIRDLCREYQAAKRSKDGIPMQSIFVFYRAFTAIAPFERYNTSCANLLLLLLLCQEGYTVGLHVSLDAALEGNKRKLGNAAKKSKEHAGDETYAVRMLETLLACYETQTEYLQRMGQRVSNEARIRAYFDQIEEPVTKRAIMDANPSMSQKTVERILQKMQDEGAIRKIGAARATRYKRR</sequence>
<dbReference type="SUPFAM" id="SSF140931">
    <property type="entry name" value="Fic-like"/>
    <property type="match status" value="1"/>
</dbReference>
<dbReference type="AlphaFoldDB" id="A0A172RYJ9"/>
<accession>A0A172RYJ9</accession>
<gene>
    <name evidence="2" type="ORF">SAMN02910314_01140</name>
</gene>
<proteinExistence type="predicted"/>
<keyword evidence="3" id="KW-1185">Reference proteome</keyword>
<feature type="domain" description="Fido" evidence="1">
    <location>
        <begin position="107"/>
        <end position="238"/>
    </location>
</feature>